<evidence type="ECO:0000256" key="3">
    <source>
        <dbReference type="ARBA" id="ARBA00022833"/>
    </source>
</evidence>
<gene>
    <name evidence="6" type="ORF">FRACYDRAFT_216252</name>
</gene>
<dbReference type="KEGG" id="fcy:FRACYDRAFT_216252"/>
<keyword evidence="3" id="KW-0862">Zinc</keyword>
<evidence type="ECO:0000256" key="1">
    <source>
        <dbReference type="ARBA" id="ARBA00022723"/>
    </source>
</evidence>
<dbReference type="OrthoDB" id="58802at2759"/>
<dbReference type="Proteomes" id="UP000095751">
    <property type="component" value="Unassembled WGS sequence"/>
</dbReference>
<keyword evidence="2 4" id="KW-0863">Zinc-finger</keyword>
<evidence type="ECO:0000259" key="5">
    <source>
        <dbReference type="PROSITE" id="PS50865"/>
    </source>
</evidence>
<dbReference type="EMBL" id="KV784353">
    <property type="protein sequence ID" value="OEU23002.1"/>
    <property type="molecule type" value="Genomic_DNA"/>
</dbReference>
<feature type="domain" description="MYND-type" evidence="5">
    <location>
        <begin position="88"/>
        <end position="128"/>
    </location>
</feature>
<evidence type="ECO:0000313" key="7">
    <source>
        <dbReference type="Proteomes" id="UP000095751"/>
    </source>
</evidence>
<dbReference type="GO" id="GO:0008270">
    <property type="term" value="F:zinc ion binding"/>
    <property type="evidence" value="ECO:0007669"/>
    <property type="project" value="UniProtKB-KW"/>
</dbReference>
<evidence type="ECO:0000256" key="4">
    <source>
        <dbReference type="PROSITE-ProRule" id="PRU00134"/>
    </source>
</evidence>
<proteinExistence type="predicted"/>
<dbReference type="PROSITE" id="PS01360">
    <property type="entry name" value="ZF_MYND_1"/>
    <property type="match status" value="1"/>
</dbReference>
<keyword evidence="1" id="KW-0479">Metal-binding</keyword>
<dbReference type="AlphaFoldDB" id="A0A1E7FXX1"/>
<sequence>MSVAEQHLEKDGGNFVCDSCGKNKPTHFIQVPTDCWQIEPYETIDVAGILLCDENSCDVTAKQKFTSNMSKLTDVFKKLKDGAGKALCDCCTLLKDRDDLNRCSRCKKVYYCDANCQKLAWKRHKKVCRAPSSSAEEDAEVK</sequence>
<protein>
    <recommendedName>
        <fullName evidence="5">MYND-type domain-containing protein</fullName>
    </recommendedName>
</protein>
<dbReference type="SUPFAM" id="SSF144232">
    <property type="entry name" value="HIT/MYND zinc finger-like"/>
    <property type="match status" value="1"/>
</dbReference>
<evidence type="ECO:0000313" key="6">
    <source>
        <dbReference type="EMBL" id="OEU23002.1"/>
    </source>
</evidence>
<dbReference type="InParanoid" id="A0A1E7FXX1"/>
<reference evidence="6 7" key="1">
    <citation type="submission" date="2016-09" db="EMBL/GenBank/DDBJ databases">
        <title>Extensive genetic diversity and differential bi-allelic expression allows diatom success in the polar Southern Ocean.</title>
        <authorList>
            <consortium name="DOE Joint Genome Institute"/>
            <person name="Mock T."/>
            <person name="Otillar R.P."/>
            <person name="Strauss J."/>
            <person name="Dupont C."/>
            <person name="Frickenhaus S."/>
            <person name="Maumus F."/>
            <person name="Mcmullan M."/>
            <person name="Sanges R."/>
            <person name="Schmutz J."/>
            <person name="Toseland A."/>
            <person name="Valas R."/>
            <person name="Veluchamy A."/>
            <person name="Ward B.J."/>
            <person name="Allen A."/>
            <person name="Barry K."/>
            <person name="Falciatore A."/>
            <person name="Ferrante M."/>
            <person name="Fortunato A.E."/>
            <person name="Gloeckner G."/>
            <person name="Gruber A."/>
            <person name="Hipkin R."/>
            <person name="Janech M."/>
            <person name="Kroth P."/>
            <person name="Leese F."/>
            <person name="Lindquist E."/>
            <person name="Lyon B.R."/>
            <person name="Martin J."/>
            <person name="Mayer C."/>
            <person name="Parker M."/>
            <person name="Quesneville H."/>
            <person name="Raymond J."/>
            <person name="Uhlig C."/>
            <person name="Valentin K.U."/>
            <person name="Worden A.Z."/>
            <person name="Armbrust E.V."/>
            <person name="Bowler C."/>
            <person name="Green B."/>
            <person name="Moulton V."/>
            <person name="Van Oosterhout C."/>
            <person name="Grigoriev I."/>
        </authorList>
    </citation>
    <scope>NUCLEOTIDE SEQUENCE [LARGE SCALE GENOMIC DNA]</scope>
    <source>
        <strain evidence="6 7">CCMP1102</strain>
    </source>
</reference>
<dbReference type="InterPro" id="IPR002893">
    <property type="entry name" value="Znf_MYND"/>
</dbReference>
<dbReference type="PROSITE" id="PS50865">
    <property type="entry name" value="ZF_MYND_2"/>
    <property type="match status" value="1"/>
</dbReference>
<name>A0A1E7FXX1_9STRA</name>
<dbReference type="Pfam" id="PF01753">
    <property type="entry name" value="zf-MYND"/>
    <property type="match status" value="1"/>
</dbReference>
<organism evidence="6 7">
    <name type="scientific">Fragilariopsis cylindrus CCMP1102</name>
    <dbReference type="NCBI Taxonomy" id="635003"/>
    <lineage>
        <taxon>Eukaryota</taxon>
        <taxon>Sar</taxon>
        <taxon>Stramenopiles</taxon>
        <taxon>Ochrophyta</taxon>
        <taxon>Bacillariophyta</taxon>
        <taxon>Bacillariophyceae</taxon>
        <taxon>Bacillariophycidae</taxon>
        <taxon>Bacillariales</taxon>
        <taxon>Bacillariaceae</taxon>
        <taxon>Fragilariopsis</taxon>
    </lineage>
</organism>
<keyword evidence="7" id="KW-1185">Reference proteome</keyword>
<evidence type="ECO:0000256" key="2">
    <source>
        <dbReference type="ARBA" id="ARBA00022771"/>
    </source>
</evidence>
<accession>A0A1E7FXX1</accession>
<dbReference type="Gene3D" id="6.10.140.2220">
    <property type="match status" value="1"/>
</dbReference>